<evidence type="ECO:0000313" key="3">
    <source>
        <dbReference type="EMBL" id="KPQ41630.1"/>
    </source>
</evidence>
<dbReference type="SUPFAM" id="SSF51182">
    <property type="entry name" value="RmlC-like cupins"/>
    <property type="match status" value="1"/>
</dbReference>
<reference evidence="3 4" key="1">
    <citation type="submission" date="2015-09" db="EMBL/GenBank/DDBJ databases">
        <title>A metagenomics-based metabolic model of nitrate-dependent anaerobic oxidation of methane by Methanoperedens-like archaea.</title>
        <authorList>
            <person name="Arshad A."/>
            <person name="Speth D.R."/>
            <person name="De Graaf R.M."/>
            <person name="Op Den Camp H.J."/>
            <person name="Jetten M.S."/>
            <person name="Welte C.U."/>
        </authorList>
    </citation>
    <scope>NUCLEOTIDE SEQUENCE [LARGE SCALE GENOMIC DNA]</scope>
</reference>
<dbReference type="InterPro" id="IPR013096">
    <property type="entry name" value="Cupin_2"/>
</dbReference>
<evidence type="ECO:0000256" key="1">
    <source>
        <dbReference type="ARBA" id="ARBA00022723"/>
    </source>
</evidence>
<gene>
    <name evidence="3" type="ORF">MPEBLZ_03832</name>
</gene>
<evidence type="ECO:0000259" key="2">
    <source>
        <dbReference type="Pfam" id="PF07883"/>
    </source>
</evidence>
<dbReference type="Pfam" id="PF07883">
    <property type="entry name" value="Cupin_2"/>
    <property type="match status" value="1"/>
</dbReference>
<dbReference type="AlphaFoldDB" id="A0A0P7ZAT9"/>
<accession>A0A0P7ZAT9</accession>
<organism evidence="3 4">
    <name type="scientific">Candidatus Methanoperedens nitratireducens</name>
    <dbReference type="NCBI Taxonomy" id="1392998"/>
    <lineage>
        <taxon>Archaea</taxon>
        <taxon>Methanobacteriati</taxon>
        <taxon>Methanobacteriota</taxon>
        <taxon>Stenosarchaea group</taxon>
        <taxon>Methanomicrobia</taxon>
        <taxon>Methanosarcinales</taxon>
        <taxon>ANME-2 cluster</taxon>
        <taxon>Candidatus Methanoperedentaceae</taxon>
        <taxon>Candidatus Methanoperedens</taxon>
    </lineage>
</organism>
<dbReference type="GO" id="GO:0046872">
    <property type="term" value="F:metal ion binding"/>
    <property type="evidence" value="ECO:0007669"/>
    <property type="project" value="UniProtKB-KW"/>
</dbReference>
<dbReference type="PANTHER" id="PTHR35848">
    <property type="entry name" value="OXALATE-BINDING PROTEIN"/>
    <property type="match status" value="1"/>
</dbReference>
<sequence length="103" mass="11831">MRVNQIENGLDLTKDAQNMAAIYDTSLEPGKGIELHFHPELEEIYYVLSGYGIMTIGDEKQEISRYDVVYIPELAPHTLFNSGNVPLRFITLSVKVKRDQRKF</sequence>
<evidence type="ECO:0000313" key="4">
    <source>
        <dbReference type="Proteomes" id="UP000050360"/>
    </source>
</evidence>
<dbReference type="Gene3D" id="2.60.120.10">
    <property type="entry name" value="Jelly Rolls"/>
    <property type="match status" value="1"/>
</dbReference>
<proteinExistence type="predicted"/>
<name>A0A0P7ZAT9_9EURY</name>
<dbReference type="InterPro" id="IPR014710">
    <property type="entry name" value="RmlC-like_jellyroll"/>
</dbReference>
<feature type="domain" description="Cupin type-2" evidence="2">
    <location>
        <begin position="26"/>
        <end position="91"/>
    </location>
</feature>
<protein>
    <submittedName>
        <fullName evidence="3">Cupin domain protein</fullName>
    </submittedName>
</protein>
<dbReference type="InterPro" id="IPR051610">
    <property type="entry name" value="GPI/OXD"/>
</dbReference>
<dbReference type="InterPro" id="IPR011051">
    <property type="entry name" value="RmlC_Cupin_sf"/>
</dbReference>
<dbReference type="PANTHER" id="PTHR35848:SF6">
    <property type="entry name" value="CUPIN TYPE-2 DOMAIN-CONTAINING PROTEIN"/>
    <property type="match status" value="1"/>
</dbReference>
<dbReference type="Proteomes" id="UP000050360">
    <property type="component" value="Unassembled WGS sequence"/>
</dbReference>
<comment type="caution">
    <text evidence="3">The sequence shown here is derived from an EMBL/GenBank/DDBJ whole genome shotgun (WGS) entry which is preliminary data.</text>
</comment>
<dbReference type="EMBL" id="LKCM01000330">
    <property type="protein sequence ID" value="KPQ41630.1"/>
    <property type="molecule type" value="Genomic_DNA"/>
</dbReference>
<keyword evidence="1" id="KW-0479">Metal-binding</keyword>